<organism evidence="2 3">
    <name type="scientific">Prorocentrum cordatum</name>
    <dbReference type="NCBI Taxonomy" id="2364126"/>
    <lineage>
        <taxon>Eukaryota</taxon>
        <taxon>Sar</taxon>
        <taxon>Alveolata</taxon>
        <taxon>Dinophyceae</taxon>
        <taxon>Prorocentrales</taxon>
        <taxon>Prorocentraceae</taxon>
        <taxon>Prorocentrum</taxon>
    </lineage>
</organism>
<keyword evidence="3" id="KW-1185">Reference proteome</keyword>
<sequence length="274" mass="31372">MARVEFPPVLDLLVGRERFTVALSTLRKFGDSMLAKMFSGNMDSLQKDDAYFIDRDGKWFGTILEYIRDGAAQLPKEPEDLQRLLQEARFFMLPELEKWIEERLNSVAVMIEFFTGDYRCSDQECNCGGSGKSFADEPHNSYELDHPRVKRPPVVAEPFLTMNASFSKDDGDQLAVAKSSILPVLRSRFGSGTPGTQAWPEEEAFQRRLGEKLRLLASNGEIMQIEFVVNVLEYSVGCLYDHDYDRIYHHQSFLKARISRKPSSIDVAKRQRRA</sequence>
<evidence type="ECO:0000313" key="2">
    <source>
        <dbReference type="EMBL" id="CAK0822391.1"/>
    </source>
</evidence>
<comment type="caution">
    <text evidence="2">The sequence shown here is derived from an EMBL/GenBank/DDBJ whole genome shotgun (WGS) entry which is preliminary data.</text>
</comment>
<protein>
    <recommendedName>
        <fullName evidence="1">BTB domain-containing protein</fullName>
    </recommendedName>
</protein>
<dbReference type="SMART" id="SM00225">
    <property type="entry name" value="BTB"/>
    <property type="match status" value="1"/>
</dbReference>
<evidence type="ECO:0000259" key="1">
    <source>
        <dbReference type="SMART" id="SM00225"/>
    </source>
</evidence>
<evidence type="ECO:0000313" key="3">
    <source>
        <dbReference type="Proteomes" id="UP001189429"/>
    </source>
</evidence>
<dbReference type="PANTHER" id="PTHR14499">
    <property type="entry name" value="POTASSIUM CHANNEL TETRAMERIZATION DOMAIN-CONTAINING"/>
    <property type="match status" value="1"/>
</dbReference>
<dbReference type="PANTHER" id="PTHR14499:SF135">
    <property type="entry name" value="BTB DOMAIN-CONTAINING PROTEIN-RELATED"/>
    <property type="match status" value="1"/>
</dbReference>
<dbReference type="InterPro" id="IPR003131">
    <property type="entry name" value="T1-type_BTB"/>
</dbReference>
<dbReference type="SUPFAM" id="SSF54695">
    <property type="entry name" value="POZ domain"/>
    <property type="match status" value="1"/>
</dbReference>
<dbReference type="InterPro" id="IPR000210">
    <property type="entry name" value="BTB/POZ_dom"/>
</dbReference>
<dbReference type="Pfam" id="PF02214">
    <property type="entry name" value="BTB_2"/>
    <property type="match status" value="1"/>
</dbReference>
<dbReference type="InterPro" id="IPR011333">
    <property type="entry name" value="SKP1/BTB/POZ_sf"/>
</dbReference>
<dbReference type="Proteomes" id="UP001189429">
    <property type="component" value="Unassembled WGS sequence"/>
</dbReference>
<dbReference type="Gene3D" id="3.30.710.10">
    <property type="entry name" value="Potassium Channel Kv1.1, Chain A"/>
    <property type="match status" value="1"/>
</dbReference>
<accession>A0ABN9RSX6</accession>
<reference evidence="2" key="1">
    <citation type="submission" date="2023-10" db="EMBL/GenBank/DDBJ databases">
        <authorList>
            <person name="Chen Y."/>
            <person name="Shah S."/>
            <person name="Dougan E. K."/>
            <person name="Thang M."/>
            <person name="Chan C."/>
        </authorList>
    </citation>
    <scope>NUCLEOTIDE SEQUENCE [LARGE SCALE GENOMIC DNA]</scope>
</reference>
<name>A0ABN9RSX6_9DINO</name>
<gene>
    <name evidence="2" type="ORF">PCOR1329_LOCUS23437</name>
</gene>
<dbReference type="CDD" id="cd18316">
    <property type="entry name" value="BTB_POZ_KCTD-like"/>
    <property type="match status" value="1"/>
</dbReference>
<feature type="domain" description="BTB" evidence="1">
    <location>
        <begin position="8"/>
        <end position="108"/>
    </location>
</feature>
<proteinExistence type="predicted"/>
<dbReference type="EMBL" id="CAUYUJ010007936">
    <property type="protein sequence ID" value="CAK0822391.1"/>
    <property type="molecule type" value="Genomic_DNA"/>
</dbReference>